<evidence type="ECO:0000256" key="3">
    <source>
        <dbReference type="ARBA" id="ARBA00022737"/>
    </source>
</evidence>
<dbReference type="AlphaFoldDB" id="A0A8S3YQ38"/>
<dbReference type="GO" id="GO:0005261">
    <property type="term" value="F:monoatomic cation channel activity"/>
    <property type="evidence" value="ECO:0007669"/>
    <property type="project" value="TreeGrafter"/>
</dbReference>
<comment type="caution">
    <text evidence="7">The sequence shown here is derived from an EMBL/GenBank/DDBJ whole genome shotgun (WGS) entry which is preliminary data.</text>
</comment>
<comment type="subcellular location">
    <subcellularLocation>
        <location evidence="1">Membrane</location>
    </subcellularLocation>
</comment>
<dbReference type="GO" id="GO:0005886">
    <property type="term" value="C:plasma membrane"/>
    <property type="evidence" value="ECO:0007669"/>
    <property type="project" value="TreeGrafter"/>
</dbReference>
<evidence type="ECO:0000256" key="5">
    <source>
        <dbReference type="ARBA" id="ARBA00023136"/>
    </source>
</evidence>
<keyword evidence="2" id="KW-0812">Transmembrane</keyword>
<feature type="non-terminal residue" evidence="7">
    <location>
        <position position="122"/>
    </location>
</feature>
<evidence type="ECO:0000256" key="1">
    <source>
        <dbReference type="ARBA" id="ARBA00004370"/>
    </source>
</evidence>
<keyword evidence="8" id="KW-1185">Reference proteome</keyword>
<name>A0A8S3YQ38_9EUPU</name>
<protein>
    <recommendedName>
        <fullName evidence="6">PKD/REJ-like domain-containing protein</fullName>
    </recommendedName>
</protein>
<keyword evidence="5" id="KW-0472">Membrane</keyword>
<dbReference type="InterPro" id="IPR002859">
    <property type="entry name" value="PKD/REJ-like"/>
</dbReference>
<evidence type="ECO:0000313" key="8">
    <source>
        <dbReference type="Proteomes" id="UP000678393"/>
    </source>
</evidence>
<dbReference type="PANTHER" id="PTHR46730:SF1">
    <property type="entry name" value="PLAT DOMAIN-CONTAINING PROTEIN"/>
    <property type="match status" value="1"/>
</dbReference>
<gene>
    <name evidence="7" type="ORF">CUNI_LOCUS2969</name>
</gene>
<dbReference type="OrthoDB" id="2121937at2759"/>
<accession>A0A8S3YQ38</accession>
<evidence type="ECO:0000256" key="2">
    <source>
        <dbReference type="ARBA" id="ARBA00022692"/>
    </source>
</evidence>
<feature type="non-terminal residue" evidence="7">
    <location>
        <position position="1"/>
    </location>
</feature>
<reference evidence="7" key="1">
    <citation type="submission" date="2021-04" db="EMBL/GenBank/DDBJ databases">
        <authorList>
            <consortium name="Molecular Ecology Group"/>
        </authorList>
    </citation>
    <scope>NUCLEOTIDE SEQUENCE</scope>
</reference>
<evidence type="ECO:0000313" key="7">
    <source>
        <dbReference type="EMBL" id="CAG5117411.1"/>
    </source>
</evidence>
<proteinExistence type="predicted"/>
<evidence type="ECO:0000256" key="4">
    <source>
        <dbReference type="ARBA" id="ARBA00022989"/>
    </source>
</evidence>
<feature type="domain" description="PKD/REJ-like" evidence="6">
    <location>
        <begin position="9"/>
        <end position="122"/>
    </location>
</feature>
<keyword evidence="4" id="KW-1133">Transmembrane helix</keyword>
<dbReference type="Pfam" id="PF02010">
    <property type="entry name" value="REJ"/>
    <property type="match status" value="1"/>
</dbReference>
<dbReference type="EMBL" id="CAJHNH020000402">
    <property type="protein sequence ID" value="CAG5117411.1"/>
    <property type="molecule type" value="Genomic_DNA"/>
</dbReference>
<dbReference type="Proteomes" id="UP000678393">
    <property type="component" value="Unassembled WGS sequence"/>
</dbReference>
<evidence type="ECO:0000259" key="6">
    <source>
        <dbReference type="Pfam" id="PF02010"/>
    </source>
</evidence>
<organism evidence="7 8">
    <name type="scientific">Candidula unifasciata</name>
    <dbReference type="NCBI Taxonomy" id="100452"/>
    <lineage>
        <taxon>Eukaryota</taxon>
        <taxon>Metazoa</taxon>
        <taxon>Spiralia</taxon>
        <taxon>Lophotrochozoa</taxon>
        <taxon>Mollusca</taxon>
        <taxon>Gastropoda</taxon>
        <taxon>Heterobranchia</taxon>
        <taxon>Euthyneura</taxon>
        <taxon>Panpulmonata</taxon>
        <taxon>Eupulmonata</taxon>
        <taxon>Stylommatophora</taxon>
        <taxon>Helicina</taxon>
        <taxon>Helicoidea</taxon>
        <taxon>Geomitridae</taxon>
        <taxon>Candidula</taxon>
    </lineage>
</organism>
<keyword evidence="3" id="KW-0677">Repeat</keyword>
<sequence>RLRTINYLGRTEFKFEVESPPQGRGCIVSPMTGEALTTKFTVECVGYVDYVSRLPLTYKLYQRDNVGMSNEINTLVAYSGTNVLDKITLSARGVAGVSIIHLFVEVKNVKGTTSTAHFSVQV</sequence>
<dbReference type="GO" id="GO:0006816">
    <property type="term" value="P:calcium ion transport"/>
    <property type="evidence" value="ECO:0007669"/>
    <property type="project" value="TreeGrafter"/>
</dbReference>
<dbReference type="PANTHER" id="PTHR46730">
    <property type="entry name" value="POLYCYSTIN-1"/>
    <property type="match status" value="1"/>
</dbReference>